<keyword evidence="3" id="KW-1185">Reference proteome</keyword>
<organism evidence="2 3">
    <name type="scientific">Malonomonas rubra DSM 5091</name>
    <dbReference type="NCBI Taxonomy" id="1122189"/>
    <lineage>
        <taxon>Bacteria</taxon>
        <taxon>Pseudomonadati</taxon>
        <taxon>Thermodesulfobacteriota</taxon>
        <taxon>Desulfuromonadia</taxon>
        <taxon>Desulfuromonadales</taxon>
        <taxon>Geopsychrobacteraceae</taxon>
        <taxon>Malonomonas</taxon>
    </lineage>
</organism>
<dbReference type="OrthoDB" id="9788139at2"/>
<feature type="transmembrane region" description="Helical" evidence="1">
    <location>
        <begin position="193"/>
        <end position="213"/>
    </location>
</feature>
<feature type="transmembrane region" description="Helical" evidence="1">
    <location>
        <begin position="220"/>
        <end position="245"/>
    </location>
</feature>
<dbReference type="STRING" id="1122189.SAMN02745165_01715"/>
<feature type="transmembrane region" description="Helical" evidence="1">
    <location>
        <begin position="265"/>
        <end position="285"/>
    </location>
</feature>
<evidence type="ECO:0000313" key="3">
    <source>
        <dbReference type="Proteomes" id="UP000184171"/>
    </source>
</evidence>
<evidence type="ECO:0000256" key="1">
    <source>
        <dbReference type="SAM" id="Phobius"/>
    </source>
</evidence>
<keyword evidence="1" id="KW-0472">Membrane</keyword>
<dbReference type="EMBL" id="FQZT01000005">
    <property type="protein sequence ID" value="SHJ18052.1"/>
    <property type="molecule type" value="Genomic_DNA"/>
</dbReference>
<reference evidence="2 3" key="1">
    <citation type="submission" date="2016-11" db="EMBL/GenBank/DDBJ databases">
        <authorList>
            <person name="Jaros S."/>
            <person name="Januszkiewicz K."/>
            <person name="Wedrychowicz H."/>
        </authorList>
    </citation>
    <scope>NUCLEOTIDE SEQUENCE [LARGE SCALE GENOMIC DNA]</scope>
    <source>
        <strain evidence="2 3">DSM 5091</strain>
    </source>
</reference>
<evidence type="ECO:0000313" key="2">
    <source>
        <dbReference type="EMBL" id="SHJ18052.1"/>
    </source>
</evidence>
<accession>A0A1M6H781</accession>
<gene>
    <name evidence="2" type="ORF">SAMN02745165_01715</name>
</gene>
<sequence>MILNPGILALLLGSSIAFLMLLYAAGLGLKILSAWDPQSSSEQQLLLERKTWLVSTIVNYAFGFVVLSGLLFIYTVEDIHRLFIGAMCATGALNANEIGWLVLLVKIILFFAAALWVSLNRLDQCTEDTPLVRPKYIGLLLLTPLVGLDLLLQYSYFSGLQPEIITSCCGSLFSLGNDSVASDIAGLPPAPTMIAFFICGGLFLITLVLSLGSRQAIFRYLLFFASVLFFFISLLSIISFISLYIYQMPTHHCPFDMLQQNYGYIGYPLYIALFGGCFFGLLPGLCQPLKKNPSLKREIEKRERHWLLLAFFAIVVFLAIVAWPILFSPFILLSY</sequence>
<feature type="transmembrane region" description="Helical" evidence="1">
    <location>
        <begin position="6"/>
        <end position="32"/>
    </location>
</feature>
<proteinExistence type="predicted"/>
<keyword evidence="1" id="KW-0812">Transmembrane</keyword>
<feature type="transmembrane region" description="Helical" evidence="1">
    <location>
        <begin position="52"/>
        <end position="74"/>
    </location>
</feature>
<feature type="transmembrane region" description="Helical" evidence="1">
    <location>
        <begin position="306"/>
        <end position="332"/>
    </location>
</feature>
<protein>
    <submittedName>
        <fullName evidence="2">Uncharacterized protein</fullName>
    </submittedName>
</protein>
<name>A0A1M6H781_MALRU</name>
<dbReference type="Proteomes" id="UP000184171">
    <property type="component" value="Unassembled WGS sequence"/>
</dbReference>
<dbReference type="RefSeq" id="WP_072907868.1">
    <property type="nucleotide sequence ID" value="NZ_FQZT01000005.1"/>
</dbReference>
<feature type="transmembrane region" description="Helical" evidence="1">
    <location>
        <begin position="98"/>
        <end position="117"/>
    </location>
</feature>
<dbReference type="AlphaFoldDB" id="A0A1M6H781"/>
<keyword evidence="1" id="KW-1133">Transmembrane helix</keyword>